<evidence type="ECO:0000256" key="4">
    <source>
        <dbReference type="ARBA" id="ARBA00004496"/>
    </source>
</evidence>
<dbReference type="InterPro" id="IPR022898">
    <property type="entry name" value="RNase_HII"/>
</dbReference>
<evidence type="ECO:0000256" key="3">
    <source>
        <dbReference type="ARBA" id="ARBA00004065"/>
    </source>
</evidence>
<sequence length="211" mass="23778">MNNLNCLVYEKEAYLQGYHTIIGLDEAGRGPMAGPLTVGGVIFPKNYYDKRINDSKQLTAKKREELSEIIKANALAYKVEVISVEEVDKLNVYQASREGMLRIINTIAIHPDYALTDAMPLNNYIPHTSIIKGDSLSLSIAAASILAKVTRDHIMEEYAKLYPEYGFEKHKGYVTKAHKEALLKYGVTPIHRKSFGPVKEILNHQINLFEL</sequence>
<keyword evidence="11 14" id="KW-0255">Endonuclease</keyword>
<dbReference type="GO" id="GO:0030145">
    <property type="term" value="F:manganese ion binding"/>
    <property type="evidence" value="ECO:0007669"/>
    <property type="project" value="UniProtKB-UniRule"/>
</dbReference>
<dbReference type="NCBIfam" id="NF000595">
    <property type="entry name" value="PRK00015.1-3"/>
    <property type="match status" value="1"/>
</dbReference>
<dbReference type="InterPro" id="IPR024567">
    <property type="entry name" value="RNase_HII/HIII_dom"/>
</dbReference>
<evidence type="ECO:0000259" key="17">
    <source>
        <dbReference type="PROSITE" id="PS51975"/>
    </source>
</evidence>
<evidence type="ECO:0000256" key="10">
    <source>
        <dbReference type="ARBA" id="ARBA00022723"/>
    </source>
</evidence>
<dbReference type="AlphaFoldDB" id="M2PKP6"/>
<dbReference type="OrthoDB" id="9803420at2"/>
<evidence type="ECO:0000256" key="11">
    <source>
        <dbReference type="ARBA" id="ARBA00022759"/>
    </source>
</evidence>
<dbReference type="NCBIfam" id="NF000594">
    <property type="entry name" value="PRK00015.1-1"/>
    <property type="match status" value="1"/>
</dbReference>
<reference evidence="18 19" key="1">
    <citation type="submission" date="2013-02" db="EMBL/GenBank/DDBJ databases">
        <title>The Genome Sequence of Lactobacillus catenaformis F0143.</title>
        <authorList>
            <consortium name="The Broad Institute Genome Sequencing Platform"/>
            <person name="Earl A."/>
            <person name="Ward D."/>
            <person name="Feldgarden M."/>
            <person name="Gevers D."/>
            <person name="Izard J."/>
            <person name="Blanton J.M."/>
            <person name="Mathney J."/>
            <person name="Dewhirst F.E."/>
            <person name="Young S.K."/>
            <person name="Zeng Q."/>
            <person name="Gargeya S."/>
            <person name="Fitzgerald M."/>
            <person name="Haas B."/>
            <person name="Abouelleil A."/>
            <person name="Alvarado L."/>
            <person name="Arachchi H.M."/>
            <person name="Berlin A."/>
            <person name="Chapman S.B."/>
            <person name="Gearin G."/>
            <person name="Goldberg J."/>
            <person name="Griggs A."/>
            <person name="Gujja S."/>
            <person name="Hansen M."/>
            <person name="Heiman D."/>
            <person name="Howarth C."/>
            <person name="Larimer J."/>
            <person name="Lui A."/>
            <person name="MacDonald P.J.P."/>
            <person name="McCowen C."/>
            <person name="Montmayeur A."/>
            <person name="Murphy C."/>
            <person name="Neiman D."/>
            <person name="Pearson M."/>
            <person name="Priest M."/>
            <person name="Roberts A."/>
            <person name="Saif S."/>
            <person name="Shea T."/>
            <person name="Sisk P."/>
            <person name="Stolte C."/>
            <person name="Sykes S."/>
            <person name="Wortman J."/>
            <person name="Nusbaum C."/>
            <person name="Birren B."/>
        </authorList>
    </citation>
    <scope>NUCLEOTIDE SEQUENCE [LARGE SCALE GENOMIC DNA]</scope>
    <source>
        <strain evidence="18 19">OT 569</strain>
    </source>
</reference>
<keyword evidence="13 14" id="KW-0464">Manganese</keyword>
<dbReference type="SUPFAM" id="SSF53098">
    <property type="entry name" value="Ribonuclease H-like"/>
    <property type="match status" value="1"/>
</dbReference>
<feature type="binding site" evidence="14 15">
    <location>
        <position position="26"/>
    </location>
    <ligand>
        <name>a divalent metal cation</name>
        <dbReference type="ChEBI" id="CHEBI:60240"/>
    </ligand>
</feature>
<evidence type="ECO:0000256" key="5">
    <source>
        <dbReference type="ARBA" id="ARBA00007383"/>
    </source>
</evidence>
<evidence type="ECO:0000313" key="18">
    <source>
        <dbReference type="EMBL" id="EMD16144.1"/>
    </source>
</evidence>
<dbReference type="Pfam" id="PF01351">
    <property type="entry name" value="RNase_HII"/>
    <property type="match status" value="1"/>
</dbReference>
<comment type="function">
    <text evidence="3 14 16">Endonuclease that specifically degrades the RNA of RNA-DNA hybrids.</text>
</comment>
<evidence type="ECO:0000313" key="19">
    <source>
        <dbReference type="Proteomes" id="UP000011758"/>
    </source>
</evidence>
<evidence type="ECO:0000256" key="8">
    <source>
        <dbReference type="ARBA" id="ARBA00022490"/>
    </source>
</evidence>
<dbReference type="CDD" id="cd07182">
    <property type="entry name" value="RNase_HII_bacteria_HII_like"/>
    <property type="match status" value="1"/>
</dbReference>
<evidence type="ECO:0000256" key="12">
    <source>
        <dbReference type="ARBA" id="ARBA00022801"/>
    </source>
</evidence>
<keyword evidence="19" id="KW-1185">Reference proteome</keyword>
<evidence type="ECO:0000256" key="16">
    <source>
        <dbReference type="RuleBase" id="RU003515"/>
    </source>
</evidence>
<protein>
    <recommendedName>
        <fullName evidence="7 14">Ribonuclease HII</fullName>
        <shortName evidence="14">RNase HII</shortName>
        <ecNumber evidence="6 14">3.1.26.4</ecNumber>
    </recommendedName>
</protein>
<dbReference type="GO" id="GO:0003723">
    <property type="term" value="F:RNA binding"/>
    <property type="evidence" value="ECO:0007669"/>
    <property type="project" value="UniProtKB-UniRule"/>
</dbReference>
<comment type="caution">
    <text evidence="18">The sequence shown here is derived from an EMBL/GenBank/DDBJ whole genome shotgun (WGS) entry which is preliminary data.</text>
</comment>
<comment type="catalytic activity">
    <reaction evidence="1 14 15 16">
        <text>Endonucleolytic cleavage to 5'-phosphomonoester.</text>
        <dbReference type="EC" id="3.1.26.4"/>
    </reaction>
</comment>
<evidence type="ECO:0000256" key="6">
    <source>
        <dbReference type="ARBA" id="ARBA00012180"/>
    </source>
</evidence>
<dbReference type="GO" id="GO:0032299">
    <property type="term" value="C:ribonuclease H2 complex"/>
    <property type="evidence" value="ECO:0007669"/>
    <property type="project" value="TreeGrafter"/>
</dbReference>
<dbReference type="eggNOG" id="COG0164">
    <property type="taxonomic scope" value="Bacteria"/>
</dbReference>
<evidence type="ECO:0000256" key="2">
    <source>
        <dbReference type="ARBA" id="ARBA00001946"/>
    </source>
</evidence>
<feature type="binding site" evidence="14 15">
    <location>
        <position position="117"/>
    </location>
    <ligand>
        <name>a divalent metal cation</name>
        <dbReference type="ChEBI" id="CHEBI:60240"/>
    </ligand>
</feature>
<comment type="cofactor">
    <cofactor evidence="2">
        <name>Mg(2+)</name>
        <dbReference type="ChEBI" id="CHEBI:18420"/>
    </cofactor>
</comment>
<dbReference type="InterPro" id="IPR001352">
    <property type="entry name" value="RNase_HII/HIII"/>
</dbReference>
<evidence type="ECO:0000256" key="7">
    <source>
        <dbReference type="ARBA" id="ARBA00019179"/>
    </source>
</evidence>
<dbReference type="GO" id="GO:0043137">
    <property type="term" value="P:DNA replication, removal of RNA primer"/>
    <property type="evidence" value="ECO:0007669"/>
    <property type="project" value="TreeGrafter"/>
</dbReference>
<comment type="cofactor">
    <cofactor evidence="14 15">
        <name>Mn(2+)</name>
        <dbReference type="ChEBI" id="CHEBI:29035"/>
    </cofactor>
    <cofactor evidence="14 15">
        <name>Mg(2+)</name>
        <dbReference type="ChEBI" id="CHEBI:18420"/>
    </cofactor>
    <text evidence="14 15">Manganese or magnesium. Binds 1 divalent metal ion per monomer in the absence of substrate. May bind a second metal ion after substrate binding.</text>
</comment>
<dbReference type="Proteomes" id="UP000011758">
    <property type="component" value="Unassembled WGS sequence"/>
</dbReference>
<comment type="subcellular location">
    <subcellularLocation>
        <location evidence="4 14">Cytoplasm</location>
    </subcellularLocation>
</comment>
<dbReference type="EC" id="3.1.26.4" evidence="6 14"/>
<keyword evidence="9 14" id="KW-0540">Nuclease</keyword>
<dbReference type="PATRIC" id="fig|999415.3.peg.1574"/>
<organism evidence="18 19">
    <name type="scientific">Eggerthia catenaformis OT 569 = DSM 20559</name>
    <dbReference type="NCBI Taxonomy" id="999415"/>
    <lineage>
        <taxon>Bacteria</taxon>
        <taxon>Bacillati</taxon>
        <taxon>Bacillota</taxon>
        <taxon>Erysipelotrichia</taxon>
        <taxon>Erysipelotrichales</taxon>
        <taxon>Coprobacillaceae</taxon>
        <taxon>Eggerthia</taxon>
    </lineage>
</organism>
<evidence type="ECO:0000256" key="13">
    <source>
        <dbReference type="ARBA" id="ARBA00023211"/>
    </source>
</evidence>
<feature type="domain" description="RNase H type-2" evidence="17">
    <location>
        <begin position="19"/>
        <end position="207"/>
    </location>
</feature>
<dbReference type="PROSITE" id="PS51975">
    <property type="entry name" value="RNASE_H_2"/>
    <property type="match status" value="1"/>
</dbReference>
<dbReference type="EMBL" id="AGEJ01000024">
    <property type="protein sequence ID" value="EMD16144.1"/>
    <property type="molecule type" value="Genomic_DNA"/>
</dbReference>
<dbReference type="PANTHER" id="PTHR10954">
    <property type="entry name" value="RIBONUCLEASE H2 SUBUNIT A"/>
    <property type="match status" value="1"/>
</dbReference>
<keyword evidence="12 14" id="KW-0378">Hydrolase</keyword>
<dbReference type="Gene3D" id="3.30.420.10">
    <property type="entry name" value="Ribonuclease H-like superfamily/Ribonuclease H"/>
    <property type="match status" value="1"/>
</dbReference>
<dbReference type="InterPro" id="IPR036397">
    <property type="entry name" value="RNaseH_sf"/>
</dbReference>
<evidence type="ECO:0000256" key="9">
    <source>
        <dbReference type="ARBA" id="ARBA00022722"/>
    </source>
</evidence>
<dbReference type="HAMAP" id="MF_00052_B">
    <property type="entry name" value="RNase_HII_B"/>
    <property type="match status" value="1"/>
</dbReference>
<evidence type="ECO:0000256" key="15">
    <source>
        <dbReference type="PROSITE-ProRule" id="PRU01319"/>
    </source>
</evidence>
<gene>
    <name evidence="14" type="primary">rnhB</name>
    <name evidence="18" type="ORF">HMPREF9943_01547</name>
</gene>
<dbReference type="InterPro" id="IPR012337">
    <property type="entry name" value="RNaseH-like_sf"/>
</dbReference>
<dbReference type="GO" id="GO:0005737">
    <property type="term" value="C:cytoplasm"/>
    <property type="evidence" value="ECO:0007669"/>
    <property type="project" value="UniProtKB-SubCell"/>
</dbReference>
<dbReference type="GO" id="GO:0004523">
    <property type="term" value="F:RNA-DNA hybrid ribonuclease activity"/>
    <property type="evidence" value="ECO:0007669"/>
    <property type="project" value="UniProtKB-UniRule"/>
</dbReference>
<dbReference type="RefSeq" id="WP_004803757.1">
    <property type="nucleotide sequence ID" value="NZ_KB446649.1"/>
</dbReference>
<dbReference type="PANTHER" id="PTHR10954:SF18">
    <property type="entry name" value="RIBONUCLEASE HII"/>
    <property type="match status" value="1"/>
</dbReference>
<dbReference type="GO" id="GO:0006298">
    <property type="term" value="P:mismatch repair"/>
    <property type="evidence" value="ECO:0007669"/>
    <property type="project" value="TreeGrafter"/>
</dbReference>
<comment type="similarity">
    <text evidence="5 14 16">Belongs to the RNase HII family.</text>
</comment>
<proteinExistence type="inferred from homology"/>
<feature type="binding site" evidence="14 15">
    <location>
        <position position="25"/>
    </location>
    <ligand>
        <name>a divalent metal cation</name>
        <dbReference type="ChEBI" id="CHEBI:60240"/>
    </ligand>
</feature>
<evidence type="ECO:0000256" key="1">
    <source>
        <dbReference type="ARBA" id="ARBA00000077"/>
    </source>
</evidence>
<keyword evidence="8 14" id="KW-0963">Cytoplasm</keyword>
<dbReference type="STRING" id="999415.HMPREF9943_01547"/>
<evidence type="ECO:0000256" key="14">
    <source>
        <dbReference type="HAMAP-Rule" id="MF_00052"/>
    </source>
</evidence>
<keyword evidence="10 14" id="KW-0479">Metal-binding</keyword>
<accession>M2PKP6</accession>
<name>M2PKP6_9FIRM</name>